<sequence length="153" mass="16971">MNATARPTATDQIRYVFAEVNSLLGSAADVIAGGCYEQQRPAGQHTADLDHVLELLDACRKTIFEAVQAVTTDRDDMERYDDGRSVSTTVELEPGCYFTYDWHPDPTNRLNQPRELCTTELRNGRRKRILVVTPGVLDTADASLRLIDGEGGQ</sequence>
<protein>
    <submittedName>
        <fullName evidence="1">Uncharacterized protein</fullName>
    </submittedName>
</protein>
<comment type="caution">
    <text evidence="1">The sequence shown here is derived from an EMBL/GenBank/DDBJ whole genome shotgun (WGS) entry which is preliminary data.</text>
</comment>
<accession>A0A5C7Y402</accession>
<proteinExistence type="predicted"/>
<evidence type="ECO:0000313" key="1">
    <source>
        <dbReference type="EMBL" id="TXI56487.1"/>
    </source>
</evidence>
<organism evidence="1 2">
    <name type="scientific">Mycolicibacter arupensis</name>
    <dbReference type="NCBI Taxonomy" id="342002"/>
    <lineage>
        <taxon>Bacteria</taxon>
        <taxon>Bacillati</taxon>
        <taxon>Actinomycetota</taxon>
        <taxon>Actinomycetes</taxon>
        <taxon>Mycobacteriales</taxon>
        <taxon>Mycobacteriaceae</taxon>
        <taxon>Mycolicibacter</taxon>
    </lineage>
</organism>
<dbReference type="Proteomes" id="UP000321797">
    <property type="component" value="Unassembled WGS sequence"/>
</dbReference>
<reference evidence="1 2" key="1">
    <citation type="submission" date="2018-09" db="EMBL/GenBank/DDBJ databases">
        <title>Metagenome Assembled Genomes from an Advanced Water Purification Facility.</title>
        <authorList>
            <person name="Stamps B.W."/>
            <person name="Spear J.R."/>
        </authorList>
    </citation>
    <scope>NUCLEOTIDE SEQUENCE [LARGE SCALE GENOMIC DNA]</scope>
    <source>
        <strain evidence="1">Bin_29_2</strain>
    </source>
</reference>
<dbReference type="EMBL" id="SSGD01000052">
    <property type="protein sequence ID" value="TXI56487.1"/>
    <property type="molecule type" value="Genomic_DNA"/>
</dbReference>
<dbReference type="AlphaFoldDB" id="A0A5C7Y402"/>
<evidence type="ECO:0000313" key="2">
    <source>
        <dbReference type="Proteomes" id="UP000321797"/>
    </source>
</evidence>
<dbReference type="RefSeq" id="WP_276760452.1">
    <property type="nucleotide sequence ID" value="NZ_SSGD01000052.1"/>
</dbReference>
<gene>
    <name evidence="1" type="ORF">E6Q54_10470</name>
</gene>
<name>A0A5C7Y402_9MYCO</name>